<proteinExistence type="predicted"/>
<dbReference type="EMBL" id="SZPX01000004">
    <property type="protein sequence ID" value="TKI69626.1"/>
    <property type="molecule type" value="Genomic_DNA"/>
</dbReference>
<comment type="caution">
    <text evidence="1">The sequence shown here is derived from an EMBL/GenBank/DDBJ whole genome shotgun (WGS) entry which is preliminary data.</text>
</comment>
<accession>A0A4U2Z5P3</accession>
<dbReference type="Proteomes" id="UP000309561">
    <property type="component" value="Unassembled WGS sequence"/>
</dbReference>
<dbReference type="RefSeq" id="WP_137013359.1">
    <property type="nucleotide sequence ID" value="NZ_SZPX01000004.1"/>
</dbReference>
<keyword evidence="2" id="KW-1185">Reference proteome</keyword>
<dbReference type="InterPro" id="IPR008719">
    <property type="entry name" value="N2O_reductase_NosL"/>
</dbReference>
<dbReference type="PANTHER" id="PTHR41247">
    <property type="entry name" value="HTH-TYPE TRANSCRIPTIONAL REPRESSOR YCNK"/>
    <property type="match status" value="1"/>
</dbReference>
<dbReference type="PROSITE" id="PS51257">
    <property type="entry name" value="PROKAR_LIPOPROTEIN"/>
    <property type="match status" value="1"/>
</dbReference>
<evidence type="ECO:0000313" key="2">
    <source>
        <dbReference type="Proteomes" id="UP000309561"/>
    </source>
</evidence>
<dbReference type="SUPFAM" id="SSF160387">
    <property type="entry name" value="NosL/MerB-like"/>
    <property type="match status" value="1"/>
</dbReference>
<protein>
    <recommendedName>
        <fullName evidence="3">Protein NosL</fullName>
    </recommendedName>
</protein>
<gene>
    <name evidence="1" type="ORF">FCU45_06095</name>
</gene>
<dbReference type="AlphaFoldDB" id="A0A4U2Z5P3"/>
<evidence type="ECO:0008006" key="3">
    <source>
        <dbReference type="Google" id="ProtNLM"/>
    </source>
</evidence>
<evidence type="ECO:0000313" key="1">
    <source>
        <dbReference type="EMBL" id="TKI69626.1"/>
    </source>
</evidence>
<reference evidence="1 2" key="1">
    <citation type="submission" date="2019-04" db="EMBL/GenBank/DDBJ databases">
        <title>Sulfurimonas crateris sp. nov. a facultative anaerobic sulfur-oxidizing chemolithautotrophic bacterium isolated from a terrestrial mud vulcano.</title>
        <authorList>
            <person name="Ratnikova N.M."/>
            <person name="Slobodkin A.I."/>
            <person name="Merkel A.Y."/>
            <person name="Novikov A."/>
            <person name="Bonch-Osmolovskaya E.A."/>
            <person name="Slobodkina G.B."/>
        </authorList>
    </citation>
    <scope>NUCLEOTIDE SEQUENCE [LARGE SCALE GENOMIC DNA]</scope>
    <source>
        <strain evidence="1 2">SN118</strain>
    </source>
</reference>
<name>A0A4U2Z5P3_9BACT</name>
<dbReference type="OrthoDB" id="8560674at2"/>
<dbReference type="PANTHER" id="PTHR41247:SF1">
    <property type="entry name" value="HTH-TYPE TRANSCRIPTIONAL REPRESSOR YCNK"/>
    <property type="match status" value="1"/>
</dbReference>
<organism evidence="1 2">
    <name type="scientific">Sulfurimonas crateris</name>
    <dbReference type="NCBI Taxonomy" id="2574727"/>
    <lineage>
        <taxon>Bacteria</taxon>
        <taxon>Pseudomonadati</taxon>
        <taxon>Campylobacterota</taxon>
        <taxon>Epsilonproteobacteria</taxon>
        <taxon>Campylobacterales</taxon>
        <taxon>Sulfurimonadaceae</taxon>
        <taxon>Sulfurimonas</taxon>
    </lineage>
</organism>
<sequence length="143" mass="16657">MLKFKIIIISLLAVMFLGCEKKDGDGPVKIHWDRDMCDRCVMVLSDRKNTLQLRDPNTKRVYKFDDIGCMGLWFNEENIAYKDSVAIWITDAHTAEWINAREAFYTTNNITPMAFGFSAYKSKEFIKEGEEVIAYDEVLKRIK</sequence>